<dbReference type="InterPro" id="IPR002104">
    <property type="entry name" value="Integrase_catalytic"/>
</dbReference>
<feature type="active site" evidence="10">
    <location>
        <position position="259"/>
    </location>
</feature>
<accession>A0AAE9ZQW9</accession>
<dbReference type="SUPFAM" id="SSF56349">
    <property type="entry name" value="DNA breaking-rejoining enzymes"/>
    <property type="match status" value="1"/>
</dbReference>
<dbReference type="EMBL" id="CP119075">
    <property type="protein sequence ID" value="WED63495.1"/>
    <property type="molecule type" value="Genomic_DNA"/>
</dbReference>
<organism evidence="13 14">
    <name type="scientific">Synoicihabitans lomoniglobus</name>
    <dbReference type="NCBI Taxonomy" id="2909285"/>
    <lineage>
        <taxon>Bacteria</taxon>
        <taxon>Pseudomonadati</taxon>
        <taxon>Verrucomicrobiota</taxon>
        <taxon>Opitutia</taxon>
        <taxon>Opitutales</taxon>
        <taxon>Opitutaceae</taxon>
        <taxon>Synoicihabitans</taxon>
    </lineage>
</organism>
<dbReference type="InterPro" id="IPR023009">
    <property type="entry name" value="Tyrosine_recombinase_XerC/XerD"/>
</dbReference>
<keyword evidence="8 10" id="KW-0233">DNA recombination</keyword>
<comment type="similarity">
    <text evidence="10">Belongs to the 'phage' integrase family. XerC subfamily.</text>
</comment>
<feature type="active site" evidence="10">
    <location>
        <position position="160"/>
    </location>
</feature>
<dbReference type="InterPro" id="IPR011010">
    <property type="entry name" value="DNA_brk_join_enz"/>
</dbReference>
<dbReference type="NCBIfam" id="NF001399">
    <property type="entry name" value="PRK00283.1"/>
    <property type="match status" value="1"/>
</dbReference>
<dbReference type="GO" id="GO:0005737">
    <property type="term" value="C:cytoplasm"/>
    <property type="evidence" value="ECO:0007669"/>
    <property type="project" value="UniProtKB-SubCell"/>
</dbReference>
<gene>
    <name evidence="13" type="primary">xerD</name>
    <name evidence="10" type="synonym">xerC</name>
    <name evidence="13" type="ORF">PXH66_14235</name>
</gene>
<dbReference type="NCBIfam" id="TIGR02225">
    <property type="entry name" value="recomb_XerD"/>
    <property type="match status" value="1"/>
</dbReference>
<protein>
    <recommendedName>
        <fullName evidence="10">Tyrosine recombinase XerC</fullName>
    </recommendedName>
</protein>
<feature type="domain" description="Core-binding (CB)" evidence="12">
    <location>
        <begin position="13"/>
        <end position="99"/>
    </location>
</feature>
<sequence length="314" mass="34779">MPPRPVTDLDLPEAMAEAITDFGASLALERGRSDKTVQAYEHDLRQAAEFFAQRGHSDWRRVSRADAAAWAEELSDRKLAASSTARKLSALRMFARYLVHNSVRPDEFTELLAGPKLRRKLPATLTTEEVLRILAAPTGGDEFGLRDRAMLELFYSSGLRVSELCGLTLQQIDLEEGFVRVWGKGSKERVVPVGEAAVSAIKAYLESGRPHFVKTSKTGSQLFLSKRGTAISRKMVWVVVKQHAQRAGVTKPVKPHLLRHSFATHLLGGGADLRAIQEMLGHANIGTTQIYTAVEETRLVEHHAKFHPRKNGDA</sequence>
<feature type="active site" evidence="10">
    <location>
        <position position="282"/>
    </location>
</feature>
<evidence type="ECO:0000256" key="1">
    <source>
        <dbReference type="ARBA" id="ARBA00004496"/>
    </source>
</evidence>
<dbReference type="PROSITE" id="PS51900">
    <property type="entry name" value="CB"/>
    <property type="match status" value="1"/>
</dbReference>
<feature type="active site" evidence="10">
    <location>
        <position position="256"/>
    </location>
</feature>
<comment type="function">
    <text evidence="10">Site-specific tyrosine recombinase, which acts by catalyzing the cutting and rejoining of the recombining DNA molecules. The XerC-XerD complex is essential to convert dimers of the bacterial chromosome into monomers to permit their segregation at cell division. It also contributes to the segregational stability of plasmids.</text>
</comment>
<keyword evidence="6 10" id="KW-0229">DNA integration</keyword>
<keyword evidence="5 10" id="KW-0159">Chromosome partition</keyword>
<dbReference type="HAMAP" id="MF_01808">
    <property type="entry name" value="Recomb_XerC_XerD"/>
    <property type="match status" value="1"/>
</dbReference>
<feature type="active site" evidence="10">
    <location>
        <position position="184"/>
    </location>
</feature>
<dbReference type="GO" id="GO:0003677">
    <property type="term" value="F:DNA binding"/>
    <property type="evidence" value="ECO:0007669"/>
    <property type="project" value="UniProtKB-UniRule"/>
</dbReference>
<evidence type="ECO:0000256" key="10">
    <source>
        <dbReference type="HAMAP-Rule" id="MF_01808"/>
    </source>
</evidence>
<reference evidence="13" key="1">
    <citation type="submission" date="2023-03" db="EMBL/GenBank/DDBJ databases">
        <title>Lomoglobus Profundus gen. nov., sp. nov., a novel member of the phylum Verrucomicrobia, isolated from deep-marine sediment of South China Sea.</title>
        <authorList>
            <person name="Ahmad T."/>
            <person name="Ishaq S.E."/>
            <person name="Wang F."/>
        </authorList>
    </citation>
    <scope>NUCLEOTIDE SEQUENCE</scope>
    <source>
        <strain evidence="13">LMO-M01</strain>
    </source>
</reference>
<dbReference type="InterPro" id="IPR013762">
    <property type="entry name" value="Integrase-like_cat_sf"/>
</dbReference>
<name>A0AAE9ZQW9_9BACT</name>
<keyword evidence="7 10" id="KW-0238">DNA-binding</keyword>
<dbReference type="AlphaFoldDB" id="A0AAE9ZQW9"/>
<feature type="active site" description="O-(3'-phospho-DNA)-tyrosine intermediate" evidence="10">
    <location>
        <position position="291"/>
    </location>
</feature>
<dbReference type="GO" id="GO:0007059">
    <property type="term" value="P:chromosome segregation"/>
    <property type="evidence" value="ECO:0007669"/>
    <property type="project" value="UniProtKB-UniRule"/>
</dbReference>
<dbReference type="NCBIfam" id="NF040815">
    <property type="entry name" value="recomb_XerA_Arch"/>
    <property type="match status" value="1"/>
</dbReference>
<evidence type="ECO:0000256" key="8">
    <source>
        <dbReference type="ARBA" id="ARBA00023172"/>
    </source>
</evidence>
<dbReference type="SUPFAM" id="SSF47823">
    <property type="entry name" value="lambda integrase-like, N-terminal domain"/>
    <property type="match status" value="1"/>
</dbReference>
<dbReference type="KEGG" id="slom:PXH66_14235"/>
<dbReference type="Gene3D" id="1.10.150.130">
    <property type="match status" value="1"/>
</dbReference>
<dbReference type="GO" id="GO:0009037">
    <property type="term" value="F:tyrosine-based site-specific recombinase activity"/>
    <property type="evidence" value="ECO:0007669"/>
    <property type="project" value="UniProtKB-UniRule"/>
</dbReference>
<evidence type="ECO:0000259" key="12">
    <source>
        <dbReference type="PROSITE" id="PS51900"/>
    </source>
</evidence>
<dbReference type="PANTHER" id="PTHR30349:SF81">
    <property type="entry name" value="TYROSINE RECOMBINASE XERC"/>
    <property type="match status" value="1"/>
</dbReference>
<evidence type="ECO:0000256" key="5">
    <source>
        <dbReference type="ARBA" id="ARBA00022829"/>
    </source>
</evidence>
<keyword evidence="14" id="KW-1185">Reference proteome</keyword>
<dbReference type="InterPro" id="IPR010998">
    <property type="entry name" value="Integrase_recombinase_N"/>
</dbReference>
<dbReference type="CDD" id="cd00798">
    <property type="entry name" value="INT_XerDC_C"/>
    <property type="match status" value="1"/>
</dbReference>
<dbReference type="GO" id="GO:0006313">
    <property type="term" value="P:DNA transposition"/>
    <property type="evidence" value="ECO:0007669"/>
    <property type="project" value="UniProtKB-UniRule"/>
</dbReference>
<dbReference type="PROSITE" id="PS51898">
    <property type="entry name" value="TYR_RECOMBINASE"/>
    <property type="match status" value="1"/>
</dbReference>
<comment type="subunit">
    <text evidence="10">Forms a cyclic heterotetrameric complex composed of two molecules of XerC and two molecules of XerD.</text>
</comment>
<keyword evidence="4 10" id="KW-0132">Cell division</keyword>
<evidence type="ECO:0000259" key="11">
    <source>
        <dbReference type="PROSITE" id="PS51898"/>
    </source>
</evidence>
<evidence type="ECO:0000256" key="7">
    <source>
        <dbReference type="ARBA" id="ARBA00023125"/>
    </source>
</evidence>
<dbReference type="InterPro" id="IPR004107">
    <property type="entry name" value="Integrase_SAM-like_N"/>
</dbReference>
<dbReference type="Proteomes" id="UP001218638">
    <property type="component" value="Chromosome"/>
</dbReference>
<dbReference type="RefSeq" id="WP_330929127.1">
    <property type="nucleotide sequence ID" value="NZ_CP119075.1"/>
</dbReference>
<comment type="subcellular location">
    <subcellularLocation>
        <location evidence="1 10">Cytoplasm</location>
    </subcellularLocation>
</comment>
<keyword evidence="3 10" id="KW-0963">Cytoplasm</keyword>
<dbReference type="InterPro" id="IPR044068">
    <property type="entry name" value="CB"/>
</dbReference>
<evidence type="ECO:0000256" key="4">
    <source>
        <dbReference type="ARBA" id="ARBA00022618"/>
    </source>
</evidence>
<evidence type="ECO:0000256" key="6">
    <source>
        <dbReference type="ARBA" id="ARBA00022908"/>
    </source>
</evidence>
<feature type="domain" description="Tyr recombinase" evidence="11">
    <location>
        <begin position="120"/>
        <end position="304"/>
    </location>
</feature>
<evidence type="ECO:0000256" key="3">
    <source>
        <dbReference type="ARBA" id="ARBA00022490"/>
    </source>
</evidence>
<dbReference type="PANTHER" id="PTHR30349">
    <property type="entry name" value="PHAGE INTEGRASE-RELATED"/>
    <property type="match status" value="1"/>
</dbReference>
<dbReference type="InterPro" id="IPR050090">
    <property type="entry name" value="Tyrosine_recombinase_XerCD"/>
</dbReference>
<dbReference type="Gene3D" id="1.10.443.10">
    <property type="entry name" value="Intergrase catalytic core"/>
    <property type="match status" value="1"/>
</dbReference>
<evidence type="ECO:0000256" key="2">
    <source>
        <dbReference type="ARBA" id="ARBA00010450"/>
    </source>
</evidence>
<dbReference type="Pfam" id="PF02899">
    <property type="entry name" value="Phage_int_SAM_1"/>
    <property type="match status" value="1"/>
</dbReference>
<evidence type="ECO:0000256" key="9">
    <source>
        <dbReference type="ARBA" id="ARBA00023306"/>
    </source>
</evidence>
<dbReference type="InterPro" id="IPR011932">
    <property type="entry name" value="Recomb_XerD"/>
</dbReference>
<evidence type="ECO:0000313" key="13">
    <source>
        <dbReference type="EMBL" id="WED63495.1"/>
    </source>
</evidence>
<dbReference type="GO" id="GO:0051301">
    <property type="term" value="P:cell division"/>
    <property type="evidence" value="ECO:0007669"/>
    <property type="project" value="UniProtKB-KW"/>
</dbReference>
<comment type="similarity">
    <text evidence="2">Belongs to the 'phage' integrase family. XerD subfamily.</text>
</comment>
<proteinExistence type="inferred from homology"/>
<evidence type="ECO:0000313" key="14">
    <source>
        <dbReference type="Proteomes" id="UP001218638"/>
    </source>
</evidence>
<keyword evidence="9 10" id="KW-0131">Cell cycle</keyword>
<dbReference type="Pfam" id="PF00589">
    <property type="entry name" value="Phage_integrase"/>
    <property type="match status" value="1"/>
</dbReference>